<protein>
    <submittedName>
        <fullName evidence="1">Uncharacterized protein</fullName>
    </submittedName>
</protein>
<gene>
    <name evidence="1" type="ORF">F4820DRAFT_467419</name>
</gene>
<evidence type="ECO:0000313" key="1">
    <source>
        <dbReference type="EMBL" id="KAI4859054.1"/>
    </source>
</evidence>
<proteinExistence type="predicted"/>
<accession>A0ACB9YI84</accession>
<reference evidence="1 2" key="1">
    <citation type="journal article" date="2022" name="New Phytol.">
        <title>Ecological generalism drives hyperdiversity of secondary metabolite gene clusters in xylarialean endophytes.</title>
        <authorList>
            <person name="Franco M.E.E."/>
            <person name="Wisecaver J.H."/>
            <person name="Arnold A.E."/>
            <person name="Ju Y.M."/>
            <person name="Slot J.C."/>
            <person name="Ahrendt S."/>
            <person name="Moore L.P."/>
            <person name="Eastman K.E."/>
            <person name="Scott K."/>
            <person name="Konkel Z."/>
            <person name="Mondo S.J."/>
            <person name="Kuo A."/>
            <person name="Hayes R.D."/>
            <person name="Haridas S."/>
            <person name="Andreopoulos B."/>
            <person name="Riley R."/>
            <person name="LaButti K."/>
            <person name="Pangilinan J."/>
            <person name="Lipzen A."/>
            <person name="Amirebrahimi M."/>
            <person name="Yan J."/>
            <person name="Adam C."/>
            <person name="Keymanesh K."/>
            <person name="Ng V."/>
            <person name="Louie K."/>
            <person name="Northen T."/>
            <person name="Drula E."/>
            <person name="Henrissat B."/>
            <person name="Hsieh H.M."/>
            <person name="Youens-Clark K."/>
            <person name="Lutzoni F."/>
            <person name="Miadlikowska J."/>
            <person name="Eastwood D.C."/>
            <person name="Hamelin R.C."/>
            <person name="Grigoriev I.V."/>
            <person name="U'Ren J.M."/>
        </authorList>
    </citation>
    <scope>NUCLEOTIDE SEQUENCE [LARGE SCALE GENOMIC DNA]</scope>
    <source>
        <strain evidence="1 2">CBS 119005</strain>
    </source>
</reference>
<comment type="caution">
    <text evidence="1">The sequence shown here is derived from an EMBL/GenBank/DDBJ whole genome shotgun (WGS) entry which is preliminary data.</text>
</comment>
<dbReference type="Proteomes" id="UP001497700">
    <property type="component" value="Unassembled WGS sequence"/>
</dbReference>
<dbReference type="EMBL" id="MU393661">
    <property type="protein sequence ID" value="KAI4859054.1"/>
    <property type="molecule type" value="Genomic_DNA"/>
</dbReference>
<name>A0ACB9YI84_9PEZI</name>
<sequence length="356" mass="40888">MADRSSRYRSRNKSYRKYSEPYYNDAWEASKDPYHERRVQLSKQRRESISSDLSRATTPRRPPPRFSSPDPRQGSRIDNRRENTGRYRDQQASMSSSRGSDTRDEGTSPSELAKSCQDELDYYTTLSKTLPQGQWISPPDPRRSIRRSDKKHYNREMAISQKRWSTVSMLFYGQGVSYLRDTDIKQPHGIYKLGTVFSAPFHTSSTVDEAYVLSDDPNLTASPFGTICSKYRKMVVVNTFAEHCTVLPIYTHNGRGLDGKEFVDEFVSIRDRNDRRPAPKEGPYAALHAVRDATFKGTFIGGRACVKLTEICSHRYDCMATFEGRLEEDSIKRLLDLLKVVTQTVMNLEIVSVTIR</sequence>
<organism evidence="1 2">
    <name type="scientific">Hypoxylon rubiginosum</name>
    <dbReference type="NCBI Taxonomy" id="110542"/>
    <lineage>
        <taxon>Eukaryota</taxon>
        <taxon>Fungi</taxon>
        <taxon>Dikarya</taxon>
        <taxon>Ascomycota</taxon>
        <taxon>Pezizomycotina</taxon>
        <taxon>Sordariomycetes</taxon>
        <taxon>Xylariomycetidae</taxon>
        <taxon>Xylariales</taxon>
        <taxon>Hypoxylaceae</taxon>
        <taxon>Hypoxylon</taxon>
    </lineage>
</organism>
<evidence type="ECO:0000313" key="2">
    <source>
        <dbReference type="Proteomes" id="UP001497700"/>
    </source>
</evidence>
<keyword evidence="2" id="KW-1185">Reference proteome</keyword>